<feature type="modified residue" description="4-aspartylphosphate" evidence="3">
    <location>
        <position position="61"/>
    </location>
</feature>
<protein>
    <recommendedName>
        <fullName evidence="1">Stage 0 sporulation protein A homolog</fullName>
    </recommendedName>
</protein>
<dbReference type="PANTHER" id="PTHR37299">
    <property type="entry name" value="TRANSCRIPTIONAL REGULATOR-RELATED"/>
    <property type="match status" value="1"/>
</dbReference>
<dbReference type="InterPro" id="IPR007492">
    <property type="entry name" value="LytTR_DNA-bd_dom"/>
</dbReference>
<evidence type="ECO:0000313" key="6">
    <source>
        <dbReference type="EMBL" id="MBC8556424.1"/>
    </source>
</evidence>
<dbReference type="PANTHER" id="PTHR37299:SF1">
    <property type="entry name" value="STAGE 0 SPORULATION PROTEIN A HOMOLOG"/>
    <property type="match status" value="1"/>
</dbReference>
<dbReference type="InterPro" id="IPR011006">
    <property type="entry name" value="CheY-like_superfamily"/>
</dbReference>
<dbReference type="PROSITE" id="PS50930">
    <property type="entry name" value="HTH_LYTTR"/>
    <property type="match status" value="1"/>
</dbReference>
<evidence type="ECO:0000259" key="5">
    <source>
        <dbReference type="PROSITE" id="PS50930"/>
    </source>
</evidence>
<feature type="domain" description="HTH LytTR-type" evidence="5">
    <location>
        <begin position="144"/>
        <end position="237"/>
    </location>
</feature>
<organism evidence="6 7">
    <name type="scientific">Jutongia hominis</name>
    <dbReference type="NCBI Taxonomy" id="2763664"/>
    <lineage>
        <taxon>Bacteria</taxon>
        <taxon>Bacillati</taxon>
        <taxon>Bacillota</taxon>
        <taxon>Clostridia</taxon>
        <taxon>Lachnospirales</taxon>
        <taxon>Lachnospiraceae</taxon>
        <taxon>Jutongia</taxon>
    </lineage>
</organism>
<dbReference type="SMART" id="SM00850">
    <property type="entry name" value="LytTR"/>
    <property type="match status" value="1"/>
</dbReference>
<dbReference type="Gene3D" id="2.40.50.1020">
    <property type="entry name" value="LytTr DNA-binding domain"/>
    <property type="match status" value="1"/>
</dbReference>
<dbReference type="PROSITE" id="PS50110">
    <property type="entry name" value="RESPONSE_REGULATORY"/>
    <property type="match status" value="1"/>
</dbReference>
<sequence>MLKLKAAICDDDTKHTQDIASKLEQYDVVHDANISYQAFDKPTELLHLYKTGERFDILFLDIEMEAINGLTLAEKIKEMDRHAIIIFISFYPSYMQASFRTHPFYYLVKPVSMENFTYVMDDVIHSINSDHRFMTILHTDTHEETINVKDIYFIEIADSKRQLLSFHFSDHIAESRGTLNDWADKLSEYGFFLCRRNTLVNLAHIHYFKNGTLVLDNGEQISLSRNKEREIKELYTKNVFRLKEL</sequence>
<dbReference type="Pfam" id="PF04397">
    <property type="entry name" value="LytTR"/>
    <property type="match status" value="1"/>
</dbReference>
<evidence type="ECO:0000313" key="7">
    <source>
        <dbReference type="Proteomes" id="UP000637513"/>
    </source>
</evidence>
<dbReference type="Proteomes" id="UP000637513">
    <property type="component" value="Unassembled WGS sequence"/>
</dbReference>
<keyword evidence="3" id="KW-0597">Phosphoprotein</keyword>
<comment type="caution">
    <text evidence="6">The sequence shown here is derived from an EMBL/GenBank/DDBJ whole genome shotgun (WGS) entry which is preliminary data.</text>
</comment>
<dbReference type="SMART" id="SM00448">
    <property type="entry name" value="REC"/>
    <property type="match status" value="1"/>
</dbReference>
<dbReference type="EMBL" id="JACRSW010000007">
    <property type="protein sequence ID" value="MBC8556424.1"/>
    <property type="molecule type" value="Genomic_DNA"/>
</dbReference>
<dbReference type="Gene3D" id="3.40.50.2300">
    <property type="match status" value="1"/>
</dbReference>
<evidence type="ECO:0000259" key="4">
    <source>
        <dbReference type="PROSITE" id="PS50110"/>
    </source>
</evidence>
<dbReference type="Pfam" id="PF00072">
    <property type="entry name" value="Response_reg"/>
    <property type="match status" value="1"/>
</dbReference>
<name>A0ABR7MRJ8_9FIRM</name>
<evidence type="ECO:0000256" key="1">
    <source>
        <dbReference type="ARBA" id="ARBA00018672"/>
    </source>
</evidence>
<dbReference type="SUPFAM" id="SSF52172">
    <property type="entry name" value="CheY-like"/>
    <property type="match status" value="1"/>
</dbReference>
<keyword evidence="7" id="KW-1185">Reference proteome</keyword>
<dbReference type="RefSeq" id="WP_249302594.1">
    <property type="nucleotide sequence ID" value="NZ_JACRSW010000007.1"/>
</dbReference>
<dbReference type="InterPro" id="IPR046947">
    <property type="entry name" value="LytR-like"/>
</dbReference>
<evidence type="ECO:0000256" key="3">
    <source>
        <dbReference type="PROSITE-ProRule" id="PRU00169"/>
    </source>
</evidence>
<reference evidence="6 7" key="1">
    <citation type="submission" date="2020-08" db="EMBL/GenBank/DDBJ databases">
        <title>Genome public.</title>
        <authorList>
            <person name="Liu C."/>
            <person name="Sun Q."/>
        </authorList>
    </citation>
    <scope>NUCLEOTIDE SEQUENCE [LARGE SCALE GENOMIC DNA]</scope>
    <source>
        <strain evidence="6 7">BX3</strain>
    </source>
</reference>
<comment type="function">
    <text evidence="2">May play the central regulatory role in sporulation. It may be an element of the effector pathway responsible for the activation of sporulation genes in response to nutritional stress. Spo0A may act in concert with spo0H (a sigma factor) to control the expression of some genes that are critical to the sporulation process.</text>
</comment>
<accession>A0ABR7MRJ8</accession>
<proteinExistence type="predicted"/>
<evidence type="ECO:0000256" key="2">
    <source>
        <dbReference type="ARBA" id="ARBA00024867"/>
    </source>
</evidence>
<gene>
    <name evidence="6" type="ORF">H8700_01680</name>
</gene>
<dbReference type="InterPro" id="IPR001789">
    <property type="entry name" value="Sig_transdc_resp-reg_receiver"/>
</dbReference>
<feature type="domain" description="Response regulatory" evidence="4">
    <location>
        <begin position="5"/>
        <end position="124"/>
    </location>
</feature>